<dbReference type="InterPro" id="IPR003598">
    <property type="entry name" value="Ig_sub2"/>
</dbReference>
<dbReference type="SMART" id="SM00408">
    <property type="entry name" value="IGc2"/>
    <property type="match status" value="2"/>
</dbReference>
<sequence length="442" mass="47202">MMFSCALYGIILILCIEIGKCISQDLLFPNSFNGAVGGSVEFTLYSAPPSNPVEVNWNFGVPFILRLKDGVLNIQPAYQDRATLDTTTLTLKLINLRFNDTGTYKLSVTNKEGIYNGQTSLVVYENVSDTKLTGLGKPLIETKSIANITCDGNGNITSVQWTKDNNPLNPSDRVFFSSDNKSVSIGPVIRSDSGEYQCTLANPASSETAKLNVIINYGPENVLIDGLREVGLGQKVSLSCSATSVPSASFTWKFNGTDTNVNTETFTIDKTDLTHSGDYTCTARNNVTNQKNDSQSHSLVVKEGGGGDNGGDGGGGGLTTVAIVGIVIGVLVAVAGICGLIVYLTKTKKIPKVSLGKNKPTKQAPPRRQEQELNYAEISHDKKSGGEGVIPGNMNESKTEYAQIMHGTSAKPQAPPPPYGNQESKPSSLPEGVTYAQVMKRS</sequence>
<keyword evidence="2" id="KW-1015">Disulfide bond</keyword>
<feature type="signal peptide" evidence="7">
    <location>
        <begin position="1"/>
        <end position="23"/>
    </location>
</feature>
<dbReference type="Pfam" id="PF07679">
    <property type="entry name" value="I-set"/>
    <property type="match status" value="1"/>
</dbReference>
<evidence type="ECO:0000313" key="9">
    <source>
        <dbReference type="EMBL" id="KAA0701510.1"/>
    </source>
</evidence>
<dbReference type="AlphaFoldDB" id="A0A5A9MUZ2"/>
<dbReference type="InterPro" id="IPR003599">
    <property type="entry name" value="Ig_sub"/>
</dbReference>
<dbReference type="Proteomes" id="UP000324632">
    <property type="component" value="Unassembled WGS sequence"/>
</dbReference>
<keyword evidence="10" id="KW-1185">Reference proteome</keyword>
<keyword evidence="6" id="KW-1133">Transmembrane helix</keyword>
<dbReference type="InterPro" id="IPR013098">
    <property type="entry name" value="Ig_I-set"/>
</dbReference>
<evidence type="ECO:0000256" key="4">
    <source>
        <dbReference type="ARBA" id="ARBA00023319"/>
    </source>
</evidence>
<protein>
    <submittedName>
        <fullName evidence="9">Neurotrimin GP65</fullName>
    </submittedName>
</protein>
<dbReference type="PROSITE" id="PS50835">
    <property type="entry name" value="IG_LIKE"/>
    <property type="match status" value="2"/>
</dbReference>
<keyword evidence="4" id="KW-0393">Immunoglobulin domain</keyword>
<dbReference type="Gene3D" id="2.60.40.10">
    <property type="entry name" value="Immunoglobulins"/>
    <property type="match status" value="3"/>
</dbReference>
<evidence type="ECO:0000313" key="10">
    <source>
        <dbReference type="Proteomes" id="UP000324632"/>
    </source>
</evidence>
<feature type="domain" description="Ig-like" evidence="8">
    <location>
        <begin position="219"/>
        <end position="300"/>
    </location>
</feature>
<evidence type="ECO:0000256" key="5">
    <source>
        <dbReference type="SAM" id="MobiDB-lite"/>
    </source>
</evidence>
<evidence type="ECO:0000256" key="2">
    <source>
        <dbReference type="ARBA" id="ARBA00023157"/>
    </source>
</evidence>
<evidence type="ECO:0000256" key="7">
    <source>
        <dbReference type="SAM" id="SignalP"/>
    </source>
</evidence>
<dbReference type="PANTHER" id="PTHR44337">
    <property type="entry name" value="CARCINOEMBRYONIC ANTIGEN-RELATED CELL ADHESION MOLECULE 8"/>
    <property type="match status" value="1"/>
</dbReference>
<dbReference type="SMART" id="SM00409">
    <property type="entry name" value="IG"/>
    <property type="match status" value="3"/>
</dbReference>
<keyword evidence="6" id="KW-0472">Membrane</keyword>
<feature type="transmembrane region" description="Helical" evidence="6">
    <location>
        <begin position="321"/>
        <end position="344"/>
    </location>
</feature>
<feature type="region of interest" description="Disordered" evidence="5">
    <location>
        <begin position="378"/>
        <end position="442"/>
    </location>
</feature>
<keyword evidence="6" id="KW-0812">Transmembrane</keyword>
<dbReference type="InterPro" id="IPR052598">
    <property type="entry name" value="IgSF_CEA-related"/>
</dbReference>
<feature type="chain" id="PRO_5022986090" evidence="7">
    <location>
        <begin position="24"/>
        <end position="442"/>
    </location>
</feature>
<name>A0A5A9MUZ2_9TELE</name>
<dbReference type="InterPro" id="IPR036179">
    <property type="entry name" value="Ig-like_dom_sf"/>
</dbReference>
<organism evidence="9 10">
    <name type="scientific">Triplophysa tibetana</name>
    <dbReference type="NCBI Taxonomy" id="1572043"/>
    <lineage>
        <taxon>Eukaryota</taxon>
        <taxon>Metazoa</taxon>
        <taxon>Chordata</taxon>
        <taxon>Craniata</taxon>
        <taxon>Vertebrata</taxon>
        <taxon>Euteleostomi</taxon>
        <taxon>Actinopterygii</taxon>
        <taxon>Neopterygii</taxon>
        <taxon>Teleostei</taxon>
        <taxon>Ostariophysi</taxon>
        <taxon>Cypriniformes</taxon>
        <taxon>Nemacheilidae</taxon>
        <taxon>Triplophysa</taxon>
    </lineage>
</organism>
<accession>A0A5A9MUZ2</accession>
<evidence type="ECO:0000256" key="1">
    <source>
        <dbReference type="ARBA" id="ARBA00022729"/>
    </source>
</evidence>
<dbReference type="CDD" id="cd00096">
    <property type="entry name" value="Ig"/>
    <property type="match status" value="1"/>
</dbReference>
<gene>
    <name evidence="9" type="ORF">E1301_Tti023833</name>
</gene>
<dbReference type="SUPFAM" id="SSF48726">
    <property type="entry name" value="Immunoglobulin"/>
    <property type="match status" value="3"/>
</dbReference>
<comment type="caution">
    <text evidence="9">The sequence shown here is derived from an EMBL/GenBank/DDBJ whole genome shotgun (WGS) entry which is preliminary data.</text>
</comment>
<feature type="domain" description="Ig-like" evidence="8">
    <location>
        <begin position="136"/>
        <end position="212"/>
    </location>
</feature>
<dbReference type="InterPro" id="IPR013783">
    <property type="entry name" value="Ig-like_fold"/>
</dbReference>
<reference evidence="9 10" key="1">
    <citation type="journal article" date="2019" name="Mol. Ecol. Resour.">
        <title>Chromosome-level genome assembly of Triplophysa tibetana, a fish adapted to the harsh high-altitude environment of the Tibetan Plateau.</title>
        <authorList>
            <person name="Yang X."/>
            <person name="Liu H."/>
            <person name="Ma Z."/>
            <person name="Zou Y."/>
            <person name="Zou M."/>
            <person name="Mao Y."/>
            <person name="Li X."/>
            <person name="Wang H."/>
            <person name="Chen T."/>
            <person name="Wang W."/>
            <person name="Yang R."/>
        </authorList>
    </citation>
    <scope>NUCLEOTIDE SEQUENCE [LARGE SCALE GENOMIC DNA]</scope>
    <source>
        <strain evidence="9">TTIB1903HZAU</strain>
        <tissue evidence="9">Muscle</tissue>
    </source>
</reference>
<dbReference type="EMBL" id="SOYY01000050">
    <property type="protein sequence ID" value="KAA0701510.1"/>
    <property type="molecule type" value="Genomic_DNA"/>
</dbReference>
<dbReference type="Pfam" id="PF13927">
    <property type="entry name" value="Ig_3"/>
    <property type="match status" value="1"/>
</dbReference>
<evidence type="ECO:0000259" key="8">
    <source>
        <dbReference type="PROSITE" id="PS50835"/>
    </source>
</evidence>
<proteinExistence type="predicted"/>
<keyword evidence="1 7" id="KW-0732">Signal</keyword>
<evidence type="ECO:0000256" key="3">
    <source>
        <dbReference type="ARBA" id="ARBA00023180"/>
    </source>
</evidence>
<dbReference type="InterPro" id="IPR007110">
    <property type="entry name" value="Ig-like_dom"/>
</dbReference>
<dbReference type="PANTHER" id="PTHR44337:SF16">
    <property type="entry name" value="CARCINOEMBRYONIC ANTIGEN-RELATED CELL ADHESION MOLECULE 20-LIKE-RELATED"/>
    <property type="match status" value="1"/>
</dbReference>
<evidence type="ECO:0000256" key="6">
    <source>
        <dbReference type="SAM" id="Phobius"/>
    </source>
</evidence>
<keyword evidence="3" id="KW-0325">Glycoprotein</keyword>